<accession>A0A1T5GP67</accession>
<reference evidence="2 3" key="1">
    <citation type="submission" date="2017-02" db="EMBL/GenBank/DDBJ databases">
        <authorList>
            <person name="Peterson S.W."/>
        </authorList>
    </citation>
    <scope>NUCLEOTIDE SEQUENCE [LARGE SCALE GENOMIC DNA]</scope>
    <source>
        <strain evidence="2 3">DSM 22323</strain>
    </source>
</reference>
<keyword evidence="3" id="KW-1185">Reference proteome</keyword>
<organism evidence="2 3">
    <name type="scientific">Soonwooa buanensis</name>
    <dbReference type="NCBI Taxonomy" id="619805"/>
    <lineage>
        <taxon>Bacteria</taxon>
        <taxon>Pseudomonadati</taxon>
        <taxon>Bacteroidota</taxon>
        <taxon>Flavobacteriia</taxon>
        <taxon>Flavobacteriales</taxon>
        <taxon>Weeksellaceae</taxon>
        <taxon>Chryseobacterium group</taxon>
        <taxon>Soonwooa</taxon>
    </lineage>
</organism>
<evidence type="ECO:0000256" key="1">
    <source>
        <dbReference type="SAM" id="Phobius"/>
    </source>
</evidence>
<dbReference type="EMBL" id="FUYZ01000014">
    <property type="protein sequence ID" value="SKC10187.1"/>
    <property type="molecule type" value="Genomic_DNA"/>
</dbReference>
<protein>
    <submittedName>
        <fullName evidence="2">Uncharacterized protein</fullName>
    </submittedName>
</protein>
<evidence type="ECO:0000313" key="2">
    <source>
        <dbReference type="EMBL" id="SKC10187.1"/>
    </source>
</evidence>
<sequence>MNSIFTEAAEPFTFFSYADFAILIFINLVIFLFIKIGRFKLNTLLRILFIISFLIVIPYISIKIEINNVYKTYAVVDGFNLWYTIFKIPIWWIIGIIEYIIITKSIKNYS</sequence>
<feature type="transmembrane region" description="Helical" evidence="1">
    <location>
        <begin position="81"/>
        <end position="102"/>
    </location>
</feature>
<dbReference type="RefSeq" id="WP_079668232.1">
    <property type="nucleotide sequence ID" value="NZ_FUYZ01000014.1"/>
</dbReference>
<feature type="transmembrane region" description="Helical" evidence="1">
    <location>
        <begin position="12"/>
        <end position="34"/>
    </location>
</feature>
<name>A0A1T5GP67_9FLAO</name>
<proteinExistence type="predicted"/>
<dbReference type="AlphaFoldDB" id="A0A1T5GP67"/>
<gene>
    <name evidence="2" type="ORF">SAMN05660477_03022</name>
</gene>
<keyword evidence="1" id="KW-1133">Transmembrane helix</keyword>
<keyword evidence="1" id="KW-0472">Membrane</keyword>
<evidence type="ECO:0000313" key="3">
    <source>
        <dbReference type="Proteomes" id="UP000191112"/>
    </source>
</evidence>
<dbReference type="Proteomes" id="UP000191112">
    <property type="component" value="Unassembled WGS sequence"/>
</dbReference>
<feature type="transmembrane region" description="Helical" evidence="1">
    <location>
        <begin position="43"/>
        <end position="61"/>
    </location>
</feature>
<keyword evidence="1" id="KW-0812">Transmembrane</keyword>